<dbReference type="AlphaFoldDB" id="A0A6P2DJS7"/>
<keyword evidence="1" id="KW-0732">Signal</keyword>
<accession>A0A6P2DJS7</accession>
<feature type="signal peptide" evidence="1">
    <location>
        <begin position="1"/>
        <end position="21"/>
    </location>
</feature>
<dbReference type="Proteomes" id="UP000464178">
    <property type="component" value="Chromosome"/>
</dbReference>
<evidence type="ECO:0000313" key="3">
    <source>
        <dbReference type="Proteomes" id="UP000464178"/>
    </source>
</evidence>
<protein>
    <submittedName>
        <fullName evidence="2">Metallopeptidase: Uncharacterized protein</fullName>
    </submittedName>
</protein>
<reference evidence="2 3" key="1">
    <citation type="submission" date="2019-05" db="EMBL/GenBank/DDBJ databases">
        <authorList>
            <consortium name="Science for Life Laboratories"/>
        </authorList>
    </citation>
    <scope>NUCLEOTIDE SEQUENCE [LARGE SCALE GENOMIC DNA]</scope>
    <source>
        <strain evidence="2">Soil9</strain>
    </source>
</reference>
<dbReference type="SUPFAM" id="SSF55486">
    <property type="entry name" value="Metalloproteases ('zincins'), catalytic domain"/>
    <property type="match status" value="1"/>
</dbReference>
<evidence type="ECO:0000313" key="2">
    <source>
        <dbReference type="EMBL" id="VTS03063.1"/>
    </source>
</evidence>
<gene>
    <name evidence="2" type="ORF">SOIL9_73080</name>
</gene>
<proteinExistence type="predicted"/>
<dbReference type="EMBL" id="LR593886">
    <property type="protein sequence ID" value="VTS03063.1"/>
    <property type="molecule type" value="Genomic_DNA"/>
</dbReference>
<dbReference type="Gene3D" id="3.40.390.10">
    <property type="entry name" value="Collagenase (Catalytic Domain)"/>
    <property type="match status" value="1"/>
</dbReference>
<keyword evidence="3" id="KW-1185">Reference proteome</keyword>
<sequence>MKHIFVPAVAVLLFAAPHAAAFEPSENYKKREVQGFTVLVHPEVEKHADEAKVAFEELESQLKKLCAVVPEKPLAALKKVKFWVEWQTKKNGAAEFHVSKGWLKDNGYNPEKAGGVEINNLKNFVDWSRRAQPWMVLHELAHAYHFLTLGDSYDPLESAYKQAIERKLYESVDYISGGKKKAYATTNRAEYFAELSEAYFGKNDFAPYTRSELEKYDPVGFELMKKAWGTPTK</sequence>
<dbReference type="KEGG" id="gms:SOIL9_73080"/>
<dbReference type="RefSeq" id="WP_162672918.1">
    <property type="nucleotide sequence ID" value="NZ_LR593886.1"/>
</dbReference>
<dbReference type="InterPro" id="IPR024079">
    <property type="entry name" value="MetalloPept_cat_dom_sf"/>
</dbReference>
<organism evidence="2 3">
    <name type="scientific">Gemmata massiliana</name>
    <dbReference type="NCBI Taxonomy" id="1210884"/>
    <lineage>
        <taxon>Bacteria</taxon>
        <taxon>Pseudomonadati</taxon>
        <taxon>Planctomycetota</taxon>
        <taxon>Planctomycetia</taxon>
        <taxon>Gemmatales</taxon>
        <taxon>Gemmataceae</taxon>
        <taxon>Gemmata</taxon>
    </lineage>
</organism>
<dbReference type="GO" id="GO:0008237">
    <property type="term" value="F:metallopeptidase activity"/>
    <property type="evidence" value="ECO:0007669"/>
    <property type="project" value="InterPro"/>
</dbReference>
<feature type="chain" id="PRO_5026783785" evidence="1">
    <location>
        <begin position="22"/>
        <end position="233"/>
    </location>
</feature>
<evidence type="ECO:0000256" key="1">
    <source>
        <dbReference type="SAM" id="SignalP"/>
    </source>
</evidence>
<name>A0A6P2DJS7_9BACT</name>